<feature type="transmembrane region" description="Helical" evidence="1">
    <location>
        <begin position="81"/>
        <end position="102"/>
    </location>
</feature>
<dbReference type="InterPro" id="IPR027417">
    <property type="entry name" value="P-loop_NTPase"/>
</dbReference>
<keyword evidence="1" id="KW-1133">Transmembrane helix</keyword>
<protein>
    <submittedName>
        <fullName evidence="2">Uncharacterized protein</fullName>
    </submittedName>
</protein>
<dbReference type="AlphaFoldDB" id="A0A397JBN3"/>
<dbReference type="OrthoDB" id="511599at2759"/>
<gene>
    <name evidence="2" type="ORF">Glove_60g37</name>
</gene>
<dbReference type="Proteomes" id="UP000266861">
    <property type="component" value="Unassembled WGS sequence"/>
</dbReference>
<accession>A0A397JBN3</accession>
<dbReference type="STRING" id="1348612.A0A397JBN3"/>
<sequence length="598" mass="69330">MFSSKIRLFRYPHQFLQRQNLVSRNLDRASFQSSLYRSYTNPVPNVSEKWKSAWNKKWIPTWDEKWIPVQAYLCSVDWKNIFLLLINGGAIFFSGDLLYLWWVSSSNKRHINETMEKGTRPISSVTENMYVSRPEITKRLTEIYKADKRKTTITKKAANEVGQGVIYIDFPANFEKLGDAFGKALNFTFWRRCLIYEQQSYSKWMRAMDAFIQAAKVYKEKHGKPPVIIYDNVDQLIPEKTKFLDILQDEAKFNADESTCITIFMTSGGAVPRRMELRSSWSRAKNPVIEIGDLSEKESKDYLINKYNIKEDDAKKLYEMVGGRIVKLKDVAEDYTTGKSFEDIKKKILNEVFRNFERANVNPGQKNHEAAKIIIKNLLNSNNVLHVGMLRELTNVEPGDLLENNVFAYHPQNMTDEAKFNADESTCITIFMTSGGAVPRRMELRSSWSRAKNPVIEIGDLSEKESKDYLINKYNIKEDDAKKLYEMVGGRIVKLKDVAEDYTTGKSFEDIKKKILNEVFRNFERANVNPGQKNHEAAKIIIKNLLNSNNVLHVGMLRELTNVEPGDLLENNVFAYHPQNMTVTFQSRSIEYYIKKFI</sequence>
<comment type="caution">
    <text evidence="2">The sequence shown here is derived from an EMBL/GenBank/DDBJ whole genome shotgun (WGS) entry which is preliminary data.</text>
</comment>
<name>A0A397JBN3_9GLOM</name>
<evidence type="ECO:0000313" key="3">
    <source>
        <dbReference type="Proteomes" id="UP000266861"/>
    </source>
</evidence>
<dbReference type="PANTHER" id="PTHR36168">
    <property type="entry name" value="CHROMOSOME 1, WHOLE GENOME SHOTGUN SEQUENCE"/>
    <property type="match status" value="1"/>
</dbReference>
<organism evidence="2 3">
    <name type="scientific">Diversispora epigaea</name>
    <dbReference type="NCBI Taxonomy" id="1348612"/>
    <lineage>
        <taxon>Eukaryota</taxon>
        <taxon>Fungi</taxon>
        <taxon>Fungi incertae sedis</taxon>
        <taxon>Mucoromycota</taxon>
        <taxon>Glomeromycotina</taxon>
        <taxon>Glomeromycetes</taxon>
        <taxon>Diversisporales</taxon>
        <taxon>Diversisporaceae</taxon>
        <taxon>Diversispora</taxon>
    </lineage>
</organism>
<keyword evidence="1" id="KW-0812">Transmembrane</keyword>
<evidence type="ECO:0000313" key="2">
    <source>
        <dbReference type="EMBL" id="RHZ85749.1"/>
    </source>
</evidence>
<keyword evidence="3" id="KW-1185">Reference proteome</keyword>
<proteinExistence type="predicted"/>
<dbReference type="PANTHER" id="PTHR36168:SF1">
    <property type="entry name" value="ORC1-LIKE AAA ATPASE DOMAIN-CONTAINING PROTEIN"/>
    <property type="match status" value="1"/>
</dbReference>
<dbReference type="SUPFAM" id="SSF52540">
    <property type="entry name" value="P-loop containing nucleoside triphosphate hydrolases"/>
    <property type="match status" value="1"/>
</dbReference>
<reference evidence="2 3" key="1">
    <citation type="submission" date="2018-08" db="EMBL/GenBank/DDBJ databases">
        <title>Genome and evolution of the arbuscular mycorrhizal fungus Diversispora epigaea (formerly Glomus versiforme) and its bacterial endosymbionts.</title>
        <authorList>
            <person name="Sun X."/>
            <person name="Fei Z."/>
            <person name="Harrison M."/>
        </authorList>
    </citation>
    <scope>NUCLEOTIDE SEQUENCE [LARGE SCALE GENOMIC DNA]</scope>
    <source>
        <strain evidence="2 3">IT104</strain>
    </source>
</reference>
<evidence type="ECO:0000256" key="1">
    <source>
        <dbReference type="SAM" id="Phobius"/>
    </source>
</evidence>
<keyword evidence="1" id="KW-0472">Membrane</keyword>
<dbReference type="EMBL" id="PQFF01000057">
    <property type="protein sequence ID" value="RHZ85749.1"/>
    <property type="molecule type" value="Genomic_DNA"/>
</dbReference>